<keyword evidence="1" id="KW-0378">Hydrolase</keyword>
<name>A0A7S7AGR2_9GAMM</name>
<dbReference type="AlphaFoldDB" id="A0A7S7AGR2"/>
<proteinExistence type="predicted"/>
<dbReference type="EMBL" id="CP048659">
    <property type="protein sequence ID" value="QOW45171.1"/>
    <property type="molecule type" value="Genomic_DNA"/>
</dbReference>
<organism evidence="1 2">
    <name type="scientific">Acinetobacter piscicola</name>
    <dbReference type="NCBI Taxonomy" id="2006115"/>
    <lineage>
        <taxon>Bacteria</taxon>
        <taxon>Pseudomonadati</taxon>
        <taxon>Pseudomonadota</taxon>
        <taxon>Gammaproteobacteria</taxon>
        <taxon>Moraxellales</taxon>
        <taxon>Moraxellaceae</taxon>
        <taxon>Acinetobacter</taxon>
    </lineage>
</organism>
<keyword evidence="2" id="KW-1185">Reference proteome</keyword>
<dbReference type="RefSeq" id="WP_180045926.1">
    <property type="nucleotide sequence ID" value="NZ_CP048659.1"/>
</dbReference>
<protein>
    <submittedName>
        <fullName evidence="1">Serine hydrolase family protein</fullName>
    </submittedName>
</protein>
<dbReference type="Pfam" id="PF06821">
    <property type="entry name" value="Ser_hydrolase"/>
    <property type="match status" value="1"/>
</dbReference>
<dbReference type="PANTHER" id="PTHR15394:SF3">
    <property type="entry name" value="SERINE HYDROLASE RBBP9"/>
    <property type="match status" value="1"/>
</dbReference>
<accession>A0A7S7AGR2</accession>
<gene>
    <name evidence="1" type="ORF">G0028_04220</name>
</gene>
<evidence type="ECO:0000313" key="1">
    <source>
        <dbReference type="EMBL" id="QOW45171.1"/>
    </source>
</evidence>
<dbReference type="SUPFAM" id="SSF53474">
    <property type="entry name" value="alpha/beta-Hydrolases"/>
    <property type="match status" value="1"/>
</dbReference>
<dbReference type="Proteomes" id="UP000593966">
    <property type="component" value="Chromosome"/>
</dbReference>
<dbReference type="InterPro" id="IPR029058">
    <property type="entry name" value="AB_hydrolase_fold"/>
</dbReference>
<dbReference type="PANTHER" id="PTHR15394">
    <property type="entry name" value="SERINE HYDROLASE RBBP9"/>
    <property type="match status" value="1"/>
</dbReference>
<dbReference type="Gene3D" id="3.40.50.1820">
    <property type="entry name" value="alpha/beta hydrolase"/>
    <property type="match status" value="1"/>
</dbReference>
<evidence type="ECO:0000313" key="2">
    <source>
        <dbReference type="Proteomes" id="UP000593966"/>
    </source>
</evidence>
<dbReference type="GO" id="GO:0016787">
    <property type="term" value="F:hydrolase activity"/>
    <property type="evidence" value="ECO:0007669"/>
    <property type="project" value="UniProtKB-KW"/>
</dbReference>
<sequence>MNTVFVVHGYRAAPENHWFPWLAQKIQSVGATCEIVHLEDADAPNYAVWKECLHMQISPLDENSIVIAHSLGCLSSLDFLSEALKTKKIKAIFLIAPFKALLPALPELNEFIQQAKIDEFVIHTAIQKRFVFLSNNDPYVAAQLSIRLGQAIHAQLVEVPSAGHFMQYNGFTEFPQLWDKLSPLIAIPQNINK</sequence>
<reference evidence="1 2" key="1">
    <citation type="submission" date="2020-02" db="EMBL/GenBank/DDBJ databases">
        <title>Tigecycline-resistant Acinetobacter species from pigs and migratory birds.</title>
        <authorList>
            <person name="Chen C."/>
            <person name="Sun J."/>
            <person name="Liao X.-P."/>
            <person name="Liu Y.-H."/>
        </authorList>
    </citation>
    <scope>NUCLEOTIDE SEQUENCE [LARGE SCALE GENOMIC DNA]</scope>
    <source>
        <strain evidence="1 2">YH12207_T</strain>
    </source>
</reference>
<dbReference type="InterPro" id="IPR010662">
    <property type="entry name" value="RBBP9/YdeN"/>
</dbReference>